<dbReference type="InterPro" id="IPR036398">
    <property type="entry name" value="CA_dom_sf"/>
</dbReference>
<reference evidence="1" key="2">
    <citation type="journal article" date="2015" name="Data Brief">
        <title>Shoot transcriptome of the giant reed, Arundo donax.</title>
        <authorList>
            <person name="Barrero R.A."/>
            <person name="Guerrero F.D."/>
            <person name="Moolhuijzen P."/>
            <person name="Goolsby J.A."/>
            <person name="Tidwell J."/>
            <person name="Bellgard S.E."/>
            <person name="Bellgard M.I."/>
        </authorList>
    </citation>
    <scope>NUCLEOTIDE SEQUENCE</scope>
    <source>
        <tissue evidence="1">Shoot tissue taken approximately 20 cm above the soil surface</tissue>
    </source>
</reference>
<reference evidence="1" key="1">
    <citation type="submission" date="2014-09" db="EMBL/GenBank/DDBJ databases">
        <authorList>
            <person name="Magalhaes I.L.F."/>
            <person name="Oliveira U."/>
            <person name="Santos F.R."/>
            <person name="Vidigal T.H.D.A."/>
            <person name="Brescovit A.D."/>
            <person name="Santos A.J."/>
        </authorList>
    </citation>
    <scope>NUCLEOTIDE SEQUENCE</scope>
    <source>
        <tissue evidence="1">Shoot tissue taken approximately 20 cm above the soil surface</tissue>
    </source>
</reference>
<accession>A0A0A9HC62</accession>
<protein>
    <submittedName>
        <fullName evidence="1">Uncharacterized protein</fullName>
    </submittedName>
</protein>
<dbReference type="Gene3D" id="3.10.200.10">
    <property type="entry name" value="Alpha carbonic anhydrase"/>
    <property type="match status" value="1"/>
</dbReference>
<evidence type="ECO:0000313" key="1">
    <source>
        <dbReference type="EMBL" id="JAE33399.1"/>
    </source>
</evidence>
<organism evidence="1">
    <name type="scientific">Arundo donax</name>
    <name type="common">Giant reed</name>
    <name type="synonym">Donax arundinaceus</name>
    <dbReference type="NCBI Taxonomy" id="35708"/>
    <lineage>
        <taxon>Eukaryota</taxon>
        <taxon>Viridiplantae</taxon>
        <taxon>Streptophyta</taxon>
        <taxon>Embryophyta</taxon>
        <taxon>Tracheophyta</taxon>
        <taxon>Spermatophyta</taxon>
        <taxon>Magnoliopsida</taxon>
        <taxon>Liliopsida</taxon>
        <taxon>Poales</taxon>
        <taxon>Poaceae</taxon>
        <taxon>PACMAD clade</taxon>
        <taxon>Arundinoideae</taxon>
        <taxon>Arundineae</taxon>
        <taxon>Arundo</taxon>
    </lineage>
</organism>
<dbReference type="EMBL" id="GBRH01164497">
    <property type="protein sequence ID" value="JAE33399.1"/>
    <property type="molecule type" value="Transcribed_RNA"/>
</dbReference>
<dbReference type="SUPFAM" id="SSF51069">
    <property type="entry name" value="Carbonic anhydrase"/>
    <property type="match status" value="1"/>
</dbReference>
<sequence>MEELRQGADRYFKDVIWNIFDEVREMTKEHAADLMAPLEGCYRHNCRPKQPLNSRTVQLYDRPLKTRKML</sequence>
<proteinExistence type="predicted"/>
<dbReference type="AlphaFoldDB" id="A0A0A9HC62"/>
<name>A0A0A9HC62_ARUDO</name>